<protein>
    <submittedName>
        <fullName evidence="2">Uncharacterized protein</fullName>
    </submittedName>
</protein>
<dbReference type="Proteomes" id="UP001213000">
    <property type="component" value="Unassembled WGS sequence"/>
</dbReference>
<feature type="chain" id="PRO_5042020535" evidence="1">
    <location>
        <begin position="22"/>
        <end position="123"/>
    </location>
</feature>
<accession>A0AAD5VTX6</accession>
<name>A0AAD5VTX6_9AGAR</name>
<evidence type="ECO:0000313" key="2">
    <source>
        <dbReference type="EMBL" id="KAJ3568722.1"/>
    </source>
</evidence>
<evidence type="ECO:0000313" key="3">
    <source>
        <dbReference type="Proteomes" id="UP001213000"/>
    </source>
</evidence>
<feature type="signal peptide" evidence="1">
    <location>
        <begin position="1"/>
        <end position="21"/>
    </location>
</feature>
<dbReference type="AlphaFoldDB" id="A0AAD5VTX6"/>
<dbReference type="Gene3D" id="2.60.20.10">
    <property type="entry name" value="Crystallins"/>
    <property type="match status" value="1"/>
</dbReference>
<gene>
    <name evidence="2" type="ORF">NP233_g5536</name>
</gene>
<comment type="caution">
    <text evidence="2">The sequence shown here is derived from an EMBL/GenBank/DDBJ whole genome shotgun (WGS) entry which is preliminary data.</text>
</comment>
<dbReference type="EMBL" id="JANIEX010000328">
    <property type="protein sequence ID" value="KAJ3568722.1"/>
    <property type="molecule type" value="Genomic_DNA"/>
</dbReference>
<organism evidence="2 3">
    <name type="scientific">Leucocoprinus birnbaumii</name>
    <dbReference type="NCBI Taxonomy" id="56174"/>
    <lineage>
        <taxon>Eukaryota</taxon>
        <taxon>Fungi</taxon>
        <taxon>Dikarya</taxon>
        <taxon>Basidiomycota</taxon>
        <taxon>Agaricomycotina</taxon>
        <taxon>Agaricomycetes</taxon>
        <taxon>Agaricomycetidae</taxon>
        <taxon>Agaricales</taxon>
        <taxon>Agaricineae</taxon>
        <taxon>Agaricaceae</taxon>
        <taxon>Leucocoprinus</taxon>
    </lineage>
</organism>
<keyword evidence="1" id="KW-0732">Signal</keyword>
<sequence length="123" mass="12345">MFSKLTSIITTTLAVSSAALAAPSPSAGVNVEVCTDTNLSGCTTIPVTFGVCVNFQGDYSSLNNAVSSASIPAGSSCTFYDITNCNVGSSSGGPWVALAAGDHDDLSTLGFDNLASSFFCNPA</sequence>
<reference evidence="2" key="1">
    <citation type="submission" date="2022-07" db="EMBL/GenBank/DDBJ databases">
        <title>Genome Sequence of Leucocoprinus birnbaumii.</title>
        <authorList>
            <person name="Buettner E."/>
        </authorList>
    </citation>
    <scope>NUCLEOTIDE SEQUENCE</scope>
    <source>
        <strain evidence="2">VT141</strain>
    </source>
</reference>
<proteinExistence type="predicted"/>
<keyword evidence="3" id="KW-1185">Reference proteome</keyword>
<evidence type="ECO:0000256" key="1">
    <source>
        <dbReference type="SAM" id="SignalP"/>
    </source>
</evidence>